<sequence>MPSRQTTLFSHFDSVDEAPGPSRPRRAAAARAPLFQEKSDSESEGSDGLANIKLSPQKPSTQKPKRMVVEVPMTQQRSLRRTVYDSEDDEEEEEEEIEVIEKPARRRYSPNKSKTVNSSQSRKLREDEGETTDEDADEISIPLKISGRDRTPPDYDEKRKRKLDSARDARRKLDDERKQRADDDKIDEDITTFPSPKSNKGGKRKRSLSIVPIPSAELLAARRNNQSNDDIIAIPTPPATATSRPELAPSANASQAKAPSRPRPLAFRRTPSLVEVEIRSMSPVDLAKYKVWTLEDFKSVPTIQSKPKDTNRLQSSTPRLDPIAETTAPKNDVNVELSDDDLDVLTEHEEFVAAKQPEPKRTAPKSSSSFAVVVPTRTYKGKEKQKRIPIGSSDSEESESLVVKPRARKVLQEKPSAKKRGHEHKKQGKLKSKTKVRDPDAGGAETEDEDDVLEDLKMDEPERFKSKTRLRKKKETAFQRKIRKLKNQRLGIAESSSEASSSEASGKTYTSDSAPHSIVSSDSENFIVEDDGQQEQVRLPHMFSLDSAQTPEFKFKVVFHYLVLLVMKGPSILPLTGEEAEYFQPQLLDLRRRMEGYNNFRVRSQVWRGNFVAALQKYPEFEVEELNDPEQGCDACHMGGRLSKFRVTLNGYPYDRDTHEPLDTSEEESESSGSNSGSNPKSSKLPRSMLMARSEVFHDISHWEDRLFYSIRRHYRDMLRAKYKPVPSDSEKSTTDDDPDSDPDEARERRRNREKKRAATQARVTKLRKKTLPDNYKDVDQVTDWMDRMDFQSREFKRIEELIERSARLEHDRSTDD</sequence>
<feature type="compositionally biased region" description="Acidic residues" evidence="1">
    <location>
        <begin position="127"/>
        <end position="138"/>
    </location>
</feature>
<feature type="domain" description="DUF4211" evidence="2">
    <location>
        <begin position="525"/>
        <end position="658"/>
    </location>
</feature>
<feature type="region of interest" description="Disordered" evidence="1">
    <location>
        <begin position="300"/>
        <end position="333"/>
    </location>
</feature>
<feature type="compositionally biased region" description="Basic and acidic residues" evidence="1">
    <location>
        <begin position="349"/>
        <end position="361"/>
    </location>
</feature>
<feature type="compositionally biased region" description="Low complexity" evidence="1">
    <location>
        <begin position="671"/>
        <end position="683"/>
    </location>
</feature>
<feature type="compositionally biased region" description="Basic residues" evidence="1">
    <location>
        <begin position="749"/>
        <end position="758"/>
    </location>
</feature>
<keyword evidence="4" id="KW-1185">Reference proteome</keyword>
<feature type="compositionally biased region" description="Low complexity" evidence="1">
    <location>
        <begin position="493"/>
        <end position="505"/>
    </location>
</feature>
<feature type="compositionally biased region" description="Acidic residues" evidence="1">
    <location>
        <begin position="85"/>
        <end position="98"/>
    </location>
</feature>
<feature type="compositionally biased region" description="Acidic residues" evidence="1">
    <location>
        <begin position="736"/>
        <end position="745"/>
    </location>
</feature>
<reference evidence="3" key="1">
    <citation type="submission" date="2017-08" db="EMBL/GenBank/DDBJ databases">
        <authorList>
            <person name="Cuomo C."/>
            <person name="Billmyre B."/>
            <person name="Heitman J."/>
        </authorList>
    </citation>
    <scope>NUCLEOTIDE SEQUENCE</scope>
    <source>
        <strain evidence="3">CBS 12478</strain>
    </source>
</reference>
<organism evidence="3 4">
    <name type="scientific">Kwoniella shandongensis</name>
    <dbReference type="NCBI Taxonomy" id="1734106"/>
    <lineage>
        <taxon>Eukaryota</taxon>
        <taxon>Fungi</taxon>
        <taxon>Dikarya</taxon>
        <taxon>Basidiomycota</taxon>
        <taxon>Agaricomycotina</taxon>
        <taxon>Tremellomycetes</taxon>
        <taxon>Tremellales</taxon>
        <taxon>Cryptococcaceae</taxon>
        <taxon>Kwoniella</taxon>
    </lineage>
</organism>
<name>A0AAJ8LR11_9TREE</name>
<dbReference type="RefSeq" id="XP_065824003.1">
    <property type="nucleotide sequence ID" value="XM_065967931.1"/>
</dbReference>
<dbReference type="AlphaFoldDB" id="A0AAJ8LR11"/>
<proteinExistence type="predicted"/>
<feature type="region of interest" description="Disordered" evidence="1">
    <location>
        <begin position="1"/>
        <end position="267"/>
    </location>
</feature>
<dbReference type="InterPro" id="IPR025451">
    <property type="entry name" value="DUF4211"/>
</dbReference>
<dbReference type="KEGG" id="ksn:43586077"/>
<feature type="region of interest" description="Disordered" evidence="1">
    <location>
        <begin position="655"/>
        <end position="686"/>
    </location>
</feature>
<protein>
    <recommendedName>
        <fullName evidence="2">DUF4211 domain-containing protein</fullName>
    </recommendedName>
</protein>
<feature type="compositionally biased region" description="Basic residues" evidence="1">
    <location>
        <begin position="466"/>
        <end position="476"/>
    </location>
</feature>
<accession>A0AAJ8LR11</accession>
<dbReference type="GeneID" id="43586077"/>
<evidence type="ECO:0000256" key="1">
    <source>
        <dbReference type="SAM" id="MobiDB-lite"/>
    </source>
</evidence>
<feature type="compositionally biased region" description="Polar residues" evidence="1">
    <location>
        <begin position="507"/>
        <end position="518"/>
    </location>
</feature>
<feature type="compositionally biased region" description="Polar residues" evidence="1">
    <location>
        <begin position="110"/>
        <end position="121"/>
    </location>
</feature>
<feature type="compositionally biased region" description="Basic residues" evidence="1">
    <location>
        <begin position="417"/>
        <end position="434"/>
    </location>
</feature>
<feature type="compositionally biased region" description="Low complexity" evidence="1">
    <location>
        <begin position="231"/>
        <end position="242"/>
    </location>
</feature>
<feature type="compositionally biased region" description="Basic and acidic residues" evidence="1">
    <location>
        <begin position="454"/>
        <end position="465"/>
    </location>
</feature>
<feature type="compositionally biased region" description="Basic and acidic residues" evidence="1">
    <location>
        <begin position="146"/>
        <end position="183"/>
    </location>
</feature>
<dbReference type="EMBL" id="CP144063">
    <property type="protein sequence ID" value="WWD22477.1"/>
    <property type="molecule type" value="Genomic_DNA"/>
</dbReference>
<evidence type="ECO:0000313" key="3">
    <source>
        <dbReference type="EMBL" id="WWD22477.1"/>
    </source>
</evidence>
<feature type="region of interest" description="Disordered" evidence="1">
    <location>
        <begin position="723"/>
        <end position="764"/>
    </location>
</feature>
<feature type="region of interest" description="Disordered" evidence="1">
    <location>
        <begin position="349"/>
        <end position="476"/>
    </location>
</feature>
<reference evidence="3" key="2">
    <citation type="submission" date="2024-01" db="EMBL/GenBank/DDBJ databases">
        <title>Comparative genomics of Cryptococcus and Kwoniella reveals pathogenesis evolution and contrasting modes of karyotype evolution via chromosome fusion or intercentromeric recombination.</title>
        <authorList>
            <person name="Coelho M.A."/>
            <person name="David-Palma M."/>
            <person name="Shea T."/>
            <person name="Bowers K."/>
            <person name="McGinley-Smith S."/>
            <person name="Mohammad A.W."/>
            <person name="Gnirke A."/>
            <person name="Yurkov A.M."/>
            <person name="Nowrousian M."/>
            <person name="Sun S."/>
            <person name="Cuomo C.A."/>
            <person name="Heitman J."/>
        </authorList>
    </citation>
    <scope>NUCLEOTIDE SEQUENCE</scope>
    <source>
        <strain evidence="3">CBS 12478</strain>
    </source>
</reference>
<feature type="region of interest" description="Disordered" evidence="1">
    <location>
        <begin position="489"/>
        <end position="518"/>
    </location>
</feature>
<dbReference type="Proteomes" id="UP000322225">
    <property type="component" value="Chromosome 13"/>
</dbReference>
<evidence type="ECO:0000259" key="2">
    <source>
        <dbReference type="Pfam" id="PF13926"/>
    </source>
</evidence>
<evidence type="ECO:0000313" key="4">
    <source>
        <dbReference type="Proteomes" id="UP000322225"/>
    </source>
</evidence>
<gene>
    <name evidence="3" type="ORF">CI109_106970</name>
</gene>
<dbReference type="Pfam" id="PF13926">
    <property type="entry name" value="DUF4211"/>
    <property type="match status" value="1"/>
</dbReference>